<evidence type="ECO:0008006" key="3">
    <source>
        <dbReference type="Google" id="ProtNLM"/>
    </source>
</evidence>
<protein>
    <recommendedName>
        <fullName evidence="3">XRE family transcriptional regulator</fullName>
    </recommendedName>
</protein>
<evidence type="ECO:0000313" key="1">
    <source>
        <dbReference type="EMBL" id="MDR9846984.1"/>
    </source>
</evidence>
<accession>A0ABU2EFS1</accession>
<gene>
    <name evidence="1" type="ORF">RI048_02040</name>
</gene>
<dbReference type="RefSeq" id="WP_310839406.1">
    <property type="nucleotide sequence ID" value="NZ_JAVLSJ010000001.1"/>
</dbReference>
<keyword evidence="2" id="KW-1185">Reference proteome</keyword>
<organism evidence="1 2">
    <name type="scientific">Herbaspirillum huttiense subsp. lycopersici</name>
    <dbReference type="NCBI Taxonomy" id="3074428"/>
    <lineage>
        <taxon>Bacteria</taxon>
        <taxon>Pseudomonadati</taxon>
        <taxon>Pseudomonadota</taxon>
        <taxon>Betaproteobacteria</taxon>
        <taxon>Burkholderiales</taxon>
        <taxon>Oxalobacteraceae</taxon>
        <taxon>Herbaspirillum</taxon>
    </lineage>
</organism>
<reference evidence="1" key="1">
    <citation type="submission" date="2023-09" db="EMBL/GenBank/DDBJ databases">
        <title>Description of first Herbaspirillum huttiense subsp. nephrolepsisexaltata and Herbaspirillum huttiense subsp. lycopersicon.</title>
        <authorList>
            <person name="Poudel M."/>
            <person name="Sharma A."/>
            <person name="Goss E."/>
            <person name="Tapia J.H."/>
            <person name="Harmon C.M."/>
            <person name="Jones J.B."/>
        </authorList>
    </citation>
    <scope>NUCLEOTIDE SEQUENCE</scope>
    <source>
        <strain evidence="1">SE1</strain>
    </source>
</reference>
<dbReference type="EMBL" id="JAVLSJ010000001">
    <property type="protein sequence ID" value="MDR9846984.1"/>
    <property type="molecule type" value="Genomic_DNA"/>
</dbReference>
<dbReference type="Proteomes" id="UP001246576">
    <property type="component" value="Unassembled WGS sequence"/>
</dbReference>
<proteinExistence type="predicted"/>
<name>A0ABU2EFS1_9BURK</name>
<sequence>MTQAEMAELRKGMPWREMAITTGRHTLIRVLDTAGNEVPLLTLTRFCRTISLHMAQQPQGAANAS</sequence>
<comment type="caution">
    <text evidence="1">The sequence shown here is derived from an EMBL/GenBank/DDBJ whole genome shotgun (WGS) entry which is preliminary data.</text>
</comment>
<evidence type="ECO:0000313" key="2">
    <source>
        <dbReference type="Proteomes" id="UP001246576"/>
    </source>
</evidence>